<dbReference type="Gene3D" id="1.25.10.10">
    <property type="entry name" value="Leucine-rich Repeat Variant"/>
    <property type="match status" value="1"/>
</dbReference>
<organism evidence="2 3">
    <name type="scientific">Chlorella vulgaris</name>
    <name type="common">Green alga</name>
    <dbReference type="NCBI Taxonomy" id="3077"/>
    <lineage>
        <taxon>Eukaryota</taxon>
        <taxon>Viridiplantae</taxon>
        <taxon>Chlorophyta</taxon>
        <taxon>core chlorophytes</taxon>
        <taxon>Trebouxiophyceae</taxon>
        <taxon>Chlorellales</taxon>
        <taxon>Chlorellaceae</taxon>
        <taxon>Chlorella clade</taxon>
        <taxon>Chlorella</taxon>
    </lineage>
</organism>
<dbReference type="AlphaFoldDB" id="A0A9D4TNI9"/>
<reference evidence="2" key="1">
    <citation type="journal article" date="2019" name="Plant J.">
        <title>Chlorella vulgaris genome assembly and annotation reveals the molecular basis for metabolic acclimation to high light conditions.</title>
        <authorList>
            <person name="Cecchin M."/>
            <person name="Marcolungo L."/>
            <person name="Rossato M."/>
            <person name="Girolomoni L."/>
            <person name="Cosentino E."/>
            <person name="Cuine S."/>
            <person name="Li-Beisson Y."/>
            <person name="Delledonne M."/>
            <person name="Ballottari M."/>
        </authorList>
    </citation>
    <scope>NUCLEOTIDE SEQUENCE</scope>
    <source>
        <strain evidence="2">211/11P</strain>
    </source>
</reference>
<name>A0A9D4TNI9_CHLVU</name>
<dbReference type="PANTHER" id="PTHR10182:SF3">
    <property type="entry name" value="PROTEIN MO25"/>
    <property type="match status" value="1"/>
</dbReference>
<evidence type="ECO:0000313" key="2">
    <source>
        <dbReference type="EMBL" id="KAI3430471.1"/>
    </source>
</evidence>
<reference evidence="2" key="2">
    <citation type="submission" date="2020-11" db="EMBL/GenBank/DDBJ databases">
        <authorList>
            <person name="Cecchin M."/>
            <person name="Marcolungo L."/>
            <person name="Rossato M."/>
            <person name="Girolomoni L."/>
            <person name="Cosentino E."/>
            <person name="Cuine S."/>
            <person name="Li-Beisson Y."/>
            <person name="Delledonne M."/>
            <person name="Ballottari M."/>
        </authorList>
    </citation>
    <scope>NUCLEOTIDE SEQUENCE</scope>
    <source>
        <strain evidence="2">211/11P</strain>
        <tissue evidence="2">Whole cell</tissue>
    </source>
</reference>
<protein>
    <recommendedName>
        <fullName evidence="4">Mo25-like protein</fullName>
    </recommendedName>
</protein>
<evidence type="ECO:0000256" key="1">
    <source>
        <dbReference type="ARBA" id="ARBA00011012"/>
    </source>
</evidence>
<dbReference type="Proteomes" id="UP001055712">
    <property type="component" value="Unassembled WGS sequence"/>
</dbReference>
<dbReference type="GO" id="GO:0035556">
    <property type="term" value="P:intracellular signal transduction"/>
    <property type="evidence" value="ECO:0007669"/>
    <property type="project" value="TreeGrafter"/>
</dbReference>
<dbReference type="SUPFAM" id="SSF48371">
    <property type="entry name" value="ARM repeat"/>
    <property type="match status" value="1"/>
</dbReference>
<keyword evidence="3" id="KW-1185">Reference proteome</keyword>
<proteinExistence type="inferred from homology"/>
<dbReference type="InterPro" id="IPR011989">
    <property type="entry name" value="ARM-like"/>
</dbReference>
<dbReference type="InterPro" id="IPR013878">
    <property type="entry name" value="Mo25"/>
</dbReference>
<dbReference type="EMBL" id="SIDB01000007">
    <property type="protein sequence ID" value="KAI3430471.1"/>
    <property type="molecule type" value="Genomic_DNA"/>
</dbReference>
<dbReference type="OrthoDB" id="609103at2759"/>
<dbReference type="Pfam" id="PF08569">
    <property type="entry name" value="Mo25"/>
    <property type="match status" value="1"/>
</dbReference>
<dbReference type="GO" id="GO:0043539">
    <property type="term" value="F:protein serine/threonine kinase activator activity"/>
    <property type="evidence" value="ECO:0007669"/>
    <property type="project" value="TreeGrafter"/>
</dbReference>
<comment type="similarity">
    <text evidence="1">Belongs to the Mo25 family.</text>
</comment>
<dbReference type="InterPro" id="IPR016024">
    <property type="entry name" value="ARM-type_fold"/>
</dbReference>
<comment type="caution">
    <text evidence="2">The sequence shown here is derived from an EMBL/GenBank/DDBJ whole genome shotgun (WGS) entry which is preliminary data.</text>
</comment>
<evidence type="ECO:0008006" key="4">
    <source>
        <dbReference type="Google" id="ProtNLM"/>
    </source>
</evidence>
<evidence type="ECO:0000313" key="3">
    <source>
        <dbReference type="Proteomes" id="UP001055712"/>
    </source>
</evidence>
<sequence>MAGRLLGRLRTKDPAQLVQQAHQAFTRLPYEANPERVADELAKLLHSMKDAMFGEEEAGQQHSNKDAALIIAYEAVSTGLLTDMVSYLGMLEFESRKDLVAIFGAIVRIEHNGDFPGLRYILENDQILVTLFDGYDDPEIALQCGAMFRDCIRQDPIAQLVLDSAIFTDMFGKLELTNFEVASDVFATFKDLMTRHKPLIAHFLADNYAEFFKLFTELLRSDNYVTRRQSLKLLGELLLDRSNVKIMMQYVADVDNLCLMMNLLKDPSRSIQFEAFHVFKVFVANPNKTKPVIEILYNNKEKLLKYLNDFHNDRDDEQFKEEKAVIIKEISLLQPAPSQ</sequence>
<accession>A0A9D4TNI9</accession>
<gene>
    <name evidence="2" type="ORF">D9Q98_005066</name>
</gene>
<dbReference type="PANTHER" id="PTHR10182">
    <property type="entry name" value="CALCIUM-BINDING PROTEIN 39-RELATED"/>
    <property type="match status" value="1"/>
</dbReference>